<reference evidence="1" key="1">
    <citation type="submission" date="2022-07" db="EMBL/GenBank/DDBJ databases">
        <title>The genome of Lyophyllum shimeji provides insight into the initial evolution of ectomycorrhizal fungal genome.</title>
        <authorList>
            <person name="Kobayashi Y."/>
            <person name="Shibata T."/>
            <person name="Hirakawa H."/>
            <person name="Shigenobu S."/>
            <person name="Nishiyama T."/>
            <person name="Yamada A."/>
            <person name="Hasebe M."/>
            <person name="Kawaguchi M."/>
        </authorList>
    </citation>
    <scope>NUCLEOTIDE SEQUENCE</scope>
    <source>
        <strain evidence="1">AT787</strain>
    </source>
</reference>
<comment type="caution">
    <text evidence="1">The sequence shown here is derived from an EMBL/GenBank/DDBJ whole genome shotgun (WGS) entry which is preliminary data.</text>
</comment>
<gene>
    <name evidence="1" type="ORF">LshimejAT787_0500490</name>
</gene>
<dbReference type="AlphaFoldDB" id="A0A9P3UKJ6"/>
<name>A0A9P3UKJ6_LYOSH</name>
<proteinExistence type="predicted"/>
<dbReference type="Proteomes" id="UP001063166">
    <property type="component" value="Unassembled WGS sequence"/>
</dbReference>
<accession>A0A9P3UKJ6</accession>
<dbReference type="EMBL" id="BRPK01000005">
    <property type="protein sequence ID" value="GLB38184.1"/>
    <property type="molecule type" value="Genomic_DNA"/>
</dbReference>
<keyword evidence="2" id="KW-1185">Reference proteome</keyword>
<evidence type="ECO:0000313" key="2">
    <source>
        <dbReference type="Proteomes" id="UP001063166"/>
    </source>
</evidence>
<organism evidence="1 2">
    <name type="scientific">Lyophyllum shimeji</name>
    <name type="common">Hon-shimeji</name>
    <name type="synonym">Tricholoma shimeji</name>
    <dbReference type="NCBI Taxonomy" id="47721"/>
    <lineage>
        <taxon>Eukaryota</taxon>
        <taxon>Fungi</taxon>
        <taxon>Dikarya</taxon>
        <taxon>Basidiomycota</taxon>
        <taxon>Agaricomycotina</taxon>
        <taxon>Agaricomycetes</taxon>
        <taxon>Agaricomycetidae</taxon>
        <taxon>Agaricales</taxon>
        <taxon>Tricholomatineae</taxon>
        <taxon>Lyophyllaceae</taxon>
        <taxon>Lyophyllum</taxon>
    </lineage>
</organism>
<sequence>MFSHVVLAIKFDFFSCIFALLVGHQAEIKMNSFVIDILTGSRFFWWIKVMYFRFWLAIESPMYFPPSSMKFHPEKLTRDRRMVTPAGQ</sequence>
<evidence type="ECO:0000313" key="1">
    <source>
        <dbReference type="EMBL" id="GLB38184.1"/>
    </source>
</evidence>
<protein>
    <submittedName>
        <fullName evidence="1">Uncharacterized protein</fullName>
    </submittedName>
</protein>